<evidence type="ECO:0000256" key="1">
    <source>
        <dbReference type="ARBA" id="ARBA00005033"/>
    </source>
</evidence>
<keyword evidence="7 10" id="KW-0479">Metal-binding</keyword>
<dbReference type="Pfam" id="PF02548">
    <property type="entry name" value="Pantoate_transf"/>
    <property type="match status" value="1"/>
</dbReference>
<comment type="pathway">
    <text evidence="1 7">Cofactor biosynthesis; (R)-pantothenate biosynthesis; (R)-pantoate from 3-methyl-2-oxobutanoate: step 1/2.</text>
</comment>
<evidence type="ECO:0000313" key="12">
    <source>
        <dbReference type="Proteomes" id="UP000202031"/>
    </source>
</evidence>
<evidence type="ECO:0000313" key="11">
    <source>
        <dbReference type="EMBL" id="ARQ97236.1"/>
    </source>
</evidence>
<evidence type="ECO:0000256" key="10">
    <source>
        <dbReference type="PIRSR" id="PIRSR000388-3"/>
    </source>
</evidence>
<dbReference type="GO" id="GO:0015940">
    <property type="term" value="P:pantothenate biosynthetic process"/>
    <property type="evidence" value="ECO:0007669"/>
    <property type="project" value="UniProtKB-UniRule"/>
</dbReference>
<name>A0A1X9SLV4_9BACT</name>
<comment type="subcellular location">
    <subcellularLocation>
        <location evidence="7">Cytoplasm</location>
    </subcellularLocation>
</comment>
<comment type="function">
    <text evidence="6 7">Catalyzes the reversible reaction in which hydroxymethyl group from 5,10-methylenetetrahydrofolate is transferred onto alpha-ketoisovalerate to form ketopantoate.</text>
</comment>
<keyword evidence="4 7" id="KW-0566">Pantothenate biosynthesis</keyword>
<gene>
    <name evidence="7 11" type="primary">panB</name>
    <name evidence="11" type="ORF">CLAN_0481</name>
</gene>
<organism evidence="11 12">
    <name type="scientific">Campylobacter lanienae NCTC 13004</name>
    <dbReference type="NCBI Taxonomy" id="1031753"/>
    <lineage>
        <taxon>Bacteria</taxon>
        <taxon>Pseudomonadati</taxon>
        <taxon>Campylobacterota</taxon>
        <taxon>Epsilonproteobacteria</taxon>
        <taxon>Campylobacterales</taxon>
        <taxon>Campylobacteraceae</taxon>
        <taxon>Campylobacter</taxon>
    </lineage>
</organism>
<evidence type="ECO:0000256" key="9">
    <source>
        <dbReference type="PIRSR" id="PIRSR000388-2"/>
    </source>
</evidence>
<dbReference type="HAMAP" id="MF_00156">
    <property type="entry name" value="PanB"/>
    <property type="match status" value="1"/>
</dbReference>
<dbReference type="UniPathway" id="UPA00028">
    <property type="reaction ID" value="UER00003"/>
</dbReference>
<dbReference type="GO" id="GO:0032259">
    <property type="term" value="P:methylation"/>
    <property type="evidence" value="ECO:0007669"/>
    <property type="project" value="UniProtKB-KW"/>
</dbReference>
<dbReference type="NCBIfam" id="NF001452">
    <property type="entry name" value="PRK00311.1"/>
    <property type="match status" value="1"/>
</dbReference>
<dbReference type="GO" id="GO:0005737">
    <property type="term" value="C:cytoplasm"/>
    <property type="evidence" value="ECO:0007669"/>
    <property type="project" value="UniProtKB-SubCell"/>
</dbReference>
<accession>A0A1X9SLV4</accession>
<feature type="active site" description="Proton acceptor" evidence="7 8">
    <location>
        <position position="180"/>
    </location>
</feature>
<feature type="binding site" evidence="7 9">
    <location>
        <position position="111"/>
    </location>
    <ligand>
        <name>3-methyl-2-oxobutanoate</name>
        <dbReference type="ChEBI" id="CHEBI:11851"/>
    </ligand>
</feature>
<feature type="binding site" evidence="7 10">
    <location>
        <position position="43"/>
    </location>
    <ligand>
        <name>Mg(2+)</name>
        <dbReference type="ChEBI" id="CHEBI:18420"/>
    </ligand>
</feature>
<evidence type="ECO:0000256" key="4">
    <source>
        <dbReference type="ARBA" id="ARBA00022655"/>
    </source>
</evidence>
<dbReference type="CDD" id="cd06557">
    <property type="entry name" value="KPHMT-like"/>
    <property type="match status" value="1"/>
</dbReference>
<keyword evidence="5 7" id="KW-0808">Transferase</keyword>
<evidence type="ECO:0000256" key="6">
    <source>
        <dbReference type="ARBA" id="ARBA00056497"/>
    </source>
</evidence>
<dbReference type="SUPFAM" id="SSF51621">
    <property type="entry name" value="Phosphoenolpyruvate/pyruvate domain"/>
    <property type="match status" value="1"/>
</dbReference>
<comment type="cofactor">
    <cofactor evidence="7 10">
        <name>Mg(2+)</name>
        <dbReference type="ChEBI" id="CHEBI:18420"/>
    </cofactor>
    <text evidence="7 10">Binds 1 Mg(2+) ion per subunit.</text>
</comment>
<evidence type="ECO:0000256" key="7">
    <source>
        <dbReference type="HAMAP-Rule" id="MF_00156"/>
    </source>
</evidence>
<evidence type="ECO:0000256" key="5">
    <source>
        <dbReference type="ARBA" id="ARBA00022679"/>
    </source>
</evidence>
<proteinExistence type="inferred from homology"/>
<feature type="binding site" evidence="7 10">
    <location>
        <position position="113"/>
    </location>
    <ligand>
        <name>Mg(2+)</name>
        <dbReference type="ChEBI" id="CHEBI:18420"/>
    </ligand>
</feature>
<reference evidence="12" key="2">
    <citation type="journal article" date="2017" name="Genome Biol. Evol.">
        <title>Comparative genomic analysis identifies a Campylobacter clade deficient in selenium metabolism.</title>
        <authorList>
            <person name="Miller W.G."/>
            <person name="Yee E."/>
            <person name="Lopes B.S."/>
            <person name="Chapman M.H."/>
            <person name="Huynh S."/>
            <person name="Bono J.L."/>
            <person name="Parker C.T."/>
            <person name="Strachan N.J.C."/>
            <person name="Forbes K.J."/>
        </authorList>
    </citation>
    <scope>NUCLEOTIDE SEQUENCE [LARGE SCALE GENOMIC DNA]</scope>
    <source>
        <strain evidence="12">NCTC 13004</strain>
    </source>
</reference>
<keyword evidence="11" id="KW-0489">Methyltransferase</keyword>
<dbReference type="Gene3D" id="3.20.20.60">
    <property type="entry name" value="Phosphoenolpyruvate-binding domains"/>
    <property type="match status" value="1"/>
</dbReference>
<comment type="similarity">
    <text evidence="2 7">Belongs to the PanB family.</text>
</comment>
<dbReference type="RefSeq" id="WP_100590505.1">
    <property type="nucleotide sequence ID" value="NZ_CP015578.1"/>
</dbReference>
<dbReference type="PANTHER" id="PTHR20881:SF0">
    <property type="entry name" value="3-METHYL-2-OXOBUTANOATE HYDROXYMETHYLTRANSFERASE"/>
    <property type="match status" value="1"/>
</dbReference>
<protein>
    <recommendedName>
        <fullName evidence="7">3-methyl-2-oxobutanoate hydroxymethyltransferase</fullName>
        <ecNumber evidence="7">2.1.2.11</ecNumber>
    </recommendedName>
    <alternativeName>
        <fullName evidence="7">Ketopantoate hydroxymethyltransferase</fullName>
        <shortName evidence="7">KPHMT</shortName>
    </alternativeName>
</protein>
<keyword evidence="7" id="KW-0963">Cytoplasm</keyword>
<dbReference type="GO" id="GO:0008168">
    <property type="term" value="F:methyltransferase activity"/>
    <property type="evidence" value="ECO:0007669"/>
    <property type="project" value="UniProtKB-KW"/>
</dbReference>
<dbReference type="InterPro" id="IPR003700">
    <property type="entry name" value="Pantoate_hydroxy_MeTrfase"/>
</dbReference>
<dbReference type="PANTHER" id="PTHR20881">
    <property type="entry name" value="3-METHYL-2-OXOBUTANOATE HYDROXYMETHYLTRANSFERASE"/>
    <property type="match status" value="1"/>
</dbReference>
<dbReference type="NCBIfam" id="TIGR00222">
    <property type="entry name" value="panB"/>
    <property type="match status" value="1"/>
</dbReference>
<dbReference type="EC" id="2.1.2.11" evidence="7"/>
<dbReference type="GO" id="GO:0000287">
    <property type="term" value="F:magnesium ion binding"/>
    <property type="evidence" value="ECO:0007669"/>
    <property type="project" value="TreeGrafter"/>
</dbReference>
<dbReference type="PIRSF" id="PIRSF000388">
    <property type="entry name" value="Pantoate_hydroxy_MeTrfase"/>
    <property type="match status" value="1"/>
</dbReference>
<evidence type="ECO:0000256" key="3">
    <source>
        <dbReference type="ARBA" id="ARBA00011424"/>
    </source>
</evidence>
<evidence type="ECO:0000256" key="2">
    <source>
        <dbReference type="ARBA" id="ARBA00008676"/>
    </source>
</evidence>
<sequence length="264" mass="29054">MKKIKITDLIAKKNREKIVMITAYDALFARLFDDYADMILVGDSLNMSFGGANETLGISVDEMIYHARAVQRGAKRAFLVVDMPFGSTITPEISLKNAVKIYKNTLCDAVKIEGSKEIAPTIKLLDQNGIAVIAHIGLKPQLSRQEGGYRVAGKDDKEAKSILEDALALESAGAKMVLIEGVPSDLAKEITKALKVPTIGIGAGASCDGQVLVWSDAFGFYNEFRPKFVKRYMDGANLIREAMKNYADEVRNIKFPSSQYEYTK</sequence>
<dbReference type="GO" id="GO:0003864">
    <property type="term" value="F:3-methyl-2-oxobutanoate hydroxymethyltransferase activity"/>
    <property type="evidence" value="ECO:0007669"/>
    <property type="project" value="UniProtKB-UniRule"/>
</dbReference>
<keyword evidence="7 10" id="KW-0460">Magnesium</keyword>
<feature type="binding site" evidence="7 9">
    <location>
        <begin position="43"/>
        <end position="44"/>
    </location>
    <ligand>
        <name>3-methyl-2-oxobutanoate</name>
        <dbReference type="ChEBI" id="CHEBI:11851"/>
    </ligand>
</feature>
<dbReference type="Proteomes" id="UP000202031">
    <property type="component" value="Chromosome"/>
</dbReference>
<dbReference type="KEGG" id="clx:CLAN_0481"/>
<dbReference type="FunFam" id="3.20.20.60:FF:000003">
    <property type="entry name" value="3-methyl-2-oxobutanoate hydroxymethyltransferase"/>
    <property type="match status" value="1"/>
</dbReference>
<dbReference type="EMBL" id="CP015578">
    <property type="protein sequence ID" value="ARQ97236.1"/>
    <property type="molecule type" value="Genomic_DNA"/>
</dbReference>
<comment type="catalytic activity">
    <reaction evidence="7">
        <text>(6R)-5,10-methylene-5,6,7,8-tetrahydrofolate + 3-methyl-2-oxobutanoate + H2O = 2-dehydropantoate + (6S)-5,6,7,8-tetrahydrofolate</text>
        <dbReference type="Rhea" id="RHEA:11824"/>
        <dbReference type="ChEBI" id="CHEBI:11561"/>
        <dbReference type="ChEBI" id="CHEBI:11851"/>
        <dbReference type="ChEBI" id="CHEBI:15377"/>
        <dbReference type="ChEBI" id="CHEBI:15636"/>
        <dbReference type="ChEBI" id="CHEBI:57453"/>
        <dbReference type="EC" id="2.1.2.11"/>
    </reaction>
</comment>
<dbReference type="GeneID" id="46920954"/>
<dbReference type="InterPro" id="IPR015813">
    <property type="entry name" value="Pyrv/PenolPyrv_kinase-like_dom"/>
</dbReference>
<feature type="binding site" evidence="7 9">
    <location>
        <position position="82"/>
    </location>
    <ligand>
        <name>3-methyl-2-oxobutanoate</name>
        <dbReference type="ChEBI" id="CHEBI:11851"/>
    </ligand>
</feature>
<comment type="subunit">
    <text evidence="3 7">Homodecamer; pentamer of dimers.</text>
</comment>
<evidence type="ECO:0000256" key="8">
    <source>
        <dbReference type="PIRSR" id="PIRSR000388-1"/>
    </source>
</evidence>
<dbReference type="AlphaFoldDB" id="A0A1X9SLV4"/>
<feature type="binding site" evidence="7 10">
    <location>
        <position position="82"/>
    </location>
    <ligand>
        <name>Mg(2+)</name>
        <dbReference type="ChEBI" id="CHEBI:18420"/>
    </ligand>
</feature>
<dbReference type="InterPro" id="IPR040442">
    <property type="entry name" value="Pyrv_kinase-like_dom_sf"/>
</dbReference>
<reference evidence="12" key="1">
    <citation type="journal article" date="2017" name="Genome Biol. Evol.">
        <title>Comparative Genomic Analysis Identifies a Campylobacter Clade Deficient in Selenium Metabolism.</title>
        <authorList>
            <person name="Miller W.G."/>
            <person name="Yee E."/>
            <person name="Lopes B.S."/>
            <person name="Chapman M.H."/>
            <person name="Huynh S."/>
            <person name="Bono J.L."/>
            <person name="Parker C.T."/>
            <person name="Strachan N.J.C."/>
            <person name="Forbes K.J."/>
        </authorList>
    </citation>
    <scope>NUCLEOTIDE SEQUENCE [LARGE SCALE GENOMIC DNA]</scope>
    <source>
        <strain evidence="12">NCTC 13004</strain>
    </source>
</reference>